<dbReference type="OrthoDB" id="80352at2157"/>
<evidence type="ECO:0000256" key="3">
    <source>
        <dbReference type="ARBA" id="ARBA00009516"/>
    </source>
</evidence>
<comment type="cofactor">
    <cofactor evidence="1">
        <name>Mg(2+)</name>
        <dbReference type="ChEBI" id="CHEBI:18420"/>
    </cofactor>
</comment>
<dbReference type="EC" id="2.4.2.9" evidence="4 10"/>
<keyword evidence="6 12" id="KW-0328">Glycosyltransferase</keyword>
<keyword evidence="9" id="KW-0342">GTP-binding</keyword>
<dbReference type="InterPro" id="IPR000836">
    <property type="entry name" value="PRTase_dom"/>
</dbReference>
<evidence type="ECO:0000313" key="13">
    <source>
        <dbReference type="Proteomes" id="UP000094707"/>
    </source>
</evidence>
<keyword evidence="5" id="KW-0021">Allosteric enzyme</keyword>
<keyword evidence="8" id="KW-0547">Nucleotide-binding</keyword>
<dbReference type="RefSeq" id="WP_071907554.1">
    <property type="nucleotide sequence ID" value="NZ_LT607756.1"/>
</dbReference>
<evidence type="ECO:0000259" key="11">
    <source>
        <dbReference type="Pfam" id="PF14681"/>
    </source>
</evidence>
<evidence type="ECO:0000256" key="4">
    <source>
        <dbReference type="ARBA" id="ARBA00011894"/>
    </source>
</evidence>
<evidence type="ECO:0000256" key="7">
    <source>
        <dbReference type="ARBA" id="ARBA00022679"/>
    </source>
</evidence>
<keyword evidence="7 12" id="KW-0808">Transferase</keyword>
<evidence type="ECO:0000256" key="2">
    <source>
        <dbReference type="ARBA" id="ARBA00005180"/>
    </source>
</evidence>
<dbReference type="STRING" id="118062.MCBB_1951"/>
<evidence type="ECO:0000256" key="9">
    <source>
        <dbReference type="ARBA" id="ARBA00023134"/>
    </source>
</evidence>
<dbReference type="Gene3D" id="3.40.50.2020">
    <property type="match status" value="1"/>
</dbReference>
<dbReference type="GO" id="GO:0004845">
    <property type="term" value="F:uracil phosphoribosyltransferase activity"/>
    <property type="evidence" value="ECO:0007669"/>
    <property type="project" value="UniProtKB-UniRule"/>
</dbReference>
<dbReference type="InterPro" id="IPR005765">
    <property type="entry name" value="UPRT"/>
</dbReference>
<dbReference type="GO" id="GO:0005525">
    <property type="term" value="F:GTP binding"/>
    <property type="evidence" value="ECO:0007669"/>
    <property type="project" value="UniProtKB-KW"/>
</dbReference>
<protein>
    <recommendedName>
        <fullName evidence="4 10">Uracil phosphoribosyltransferase</fullName>
        <ecNumber evidence="4 10">2.4.2.9</ecNumber>
    </recommendedName>
</protein>
<dbReference type="KEGG" id="mcub:MCBB_1951"/>
<evidence type="ECO:0000256" key="5">
    <source>
        <dbReference type="ARBA" id="ARBA00022533"/>
    </source>
</evidence>
<dbReference type="NCBIfam" id="NF001097">
    <property type="entry name" value="PRK00129.1"/>
    <property type="match status" value="1"/>
</dbReference>
<dbReference type="GO" id="GO:0006223">
    <property type="term" value="P:uracil salvage"/>
    <property type="evidence" value="ECO:0007669"/>
    <property type="project" value="InterPro"/>
</dbReference>
<dbReference type="GeneID" id="30412788"/>
<dbReference type="NCBIfam" id="TIGR01091">
    <property type="entry name" value="upp"/>
    <property type="match status" value="1"/>
</dbReference>
<sequence length="211" mass="23360">MINVVSHPLVQEELAKLRSPGIDSADFRRGMIKIGRWISYEFAETLQTEEFEVETPLGTSKGIRIKDKNDFVVVNVLRAAIPLVDGILRVFPNAKCGVVGAWRRDEPPFPVEVNYIKLPEIKDKIVVVSDPMLATGNTMTKILKRIKETDKPSRLVVFSIIAAEEGLKKVSSEHPEVEIYTCAIEKELNPDGYIIPGLGDAGDKAFGKPCG</sequence>
<reference evidence="12 13" key="1">
    <citation type="submission" date="2016-08" db="EMBL/GenBank/DDBJ databases">
        <authorList>
            <person name="Seilhamer J.J."/>
        </authorList>
    </citation>
    <scope>NUCLEOTIDE SEQUENCE [LARGE SCALE GENOMIC DNA]</scope>
    <source>
        <strain evidence="12">Buetzberg</strain>
    </source>
</reference>
<dbReference type="CDD" id="cd06223">
    <property type="entry name" value="PRTases_typeI"/>
    <property type="match status" value="1"/>
</dbReference>
<proteinExistence type="inferred from homology"/>
<evidence type="ECO:0000256" key="6">
    <source>
        <dbReference type="ARBA" id="ARBA00022676"/>
    </source>
</evidence>
<dbReference type="PATRIC" id="fig|129848.4.peg.1999"/>
<keyword evidence="13" id="KW-1185">Reference proteome</keyword>
<evidence type="ECO:0000256" key="8">
    <source>
        <dbReference type="ARBA" id="ARBA00022741"/>
    </source>
</evidence>
<dbReference type="AlphaFoldDB" id="A0A1D3L4Q5"/>
<name>A0A1D3L4Q5_9EURY</name>
<dbReference type="GO" id="GO:0044206">
    <property type="term" value="P:UMP salvage"/>
    <property type="evidence" value="ECO:0007669"/>
    <property type="project" value="UniProtKB-UniPathway"/>
</dbReference>
<dbReference type="UniPathway" id="UPA00574">
    <property type="reaction ID" value="UER00636"/>
</dbReference>
<gene>
    <name evidence="12" type="primary">upp</name>
    <name evidence="12" type="ORF">MCBB_1951</name>
</gene>
<dbReference type="EMBL" id="LT607756">
    <property type="protein sequence ID" value="SCG86499.1"/>
    <property type="molecule type" value="Genomic_DNA"/>
</dbReference>
<evidence type="ECO:0000256" key="1">
    <source>
        <dbReference type="ARBA" id="ARBA00001946"/>
    </source>
</evidence>
<evidence type="ECO:0000313" key="12">
    <source>
        <dbReference type="EMBL" id="SCG86499.1"/>
    </source>
</evidence>
<comment type="similarity">
    <text evidence="3">Belongs to the UPRTase family.</text>
</comment>
<dbReference type="Proteomes" id="UP000094707">
    <property type="component" value="Chromosome I"/>
</dbReference>
<evidence type="ECO:0000256" key="10">
    <source>
        <dbReference type="NCBIfam" id="TIGR01091"/>
    </source>
</evidence>
<organism evidence="12 13">
    <name type="scientific">Methanobacterium congolense</name>
    <dbReference type="NCBI Taxonomy" id="118062"/>
    <lineage>
        <taxon>Archaea</taxon>
        <taxon>Methanobacteriati</taxon>
        <taxon>Methanobacteriota</taxon>
        <taxon>Methanomada group</taxon>
        <taxon>Methanobacteria</taxon>
        <taxon>Methanobacteriales</taxon>
        <taxon>Methanobacteriaceae</taxon>
        <taxon>Methanobacterium</taxon>
    </lineage>
</organism>
<comment type="pathway">
    <text evidence="2">Pyrimidine metabolism; UMP biosynthesis via salvage pathway; UMP from uracil: step 1/1.</text>
</comment>
<dbReference type="SUPFAM" id="SSF53271">
    <property type="entry name" value="PRTase-like"/>
    <property type="match status" value="1"/>
</dbReference>
<dbReference type="InterPro" id="IPR029057">
    <property type="entry name" value="PRTase-like"/>
</dbReference>
<accession>A0A1D3L4Q5</accession>
<feature type="domain" description="Phosphoribosyltransferase" evidence="11">
    <location>
        <begin position="4"/>
        <end position="207"/>
    </location>
</feature>
<dbReference type="Pfam" id="PF14681">
    <property type="entry name" value="UPRTase"/>
    <property type="match status" value="1"/>
</dbReference>